<name>A0A8J3WXI7_9ACTN</name>
<evidence type="ECO:0000313" key="2">
    <source>
        <dbReference type="Proteomes" id="UP000634476"/>
    </source>
</evidence>
<evidence type="ECO:0000313" key="1">
    <source>
        <dbReference type="EMBL" id="GII06084.1"/>
    </source>
</evidence>
<sequence length="227" mass="25213">MPESEAHAKVNQDLYPELAAIGGLPGAIRAALSKRMPFDVPVHPGDGRFTTAKIHSDRGIISVLLGAEKRLFYISVSTETHSWTSGSTTSLESAMEMISAWLNGASLSDLATRFPFMSYDPLAEAYEKGDPVETQWDLLLNEDIYASLRPLLWAVRANQSLRRRFPYISHGRLRLARDPLVRSLDEVWVTPLSSGAYRIETPRDPSSAAEYGTISDAVNAMDDCIRW</sequence>
<dbReference type="RefSeq" id="WP_203880280.1">
    <property type="nucleotide sequence ID" value="NZ_BOOK01000094.1"/>
</dbReference>
<comment type="caution">
    <text evidence="1">The sequence shown here is derived from an EMBL/GenBank/DDBJ whole genome shotgun (WGS) entry which is preliminary data.</text>
</comment>
<keyword evidence="2" id="KW-1185">Reference proteome</keyword>
<gene>
    <name evidence="1" type="ORF">Pta02_80920</name>
</gene>
<dbReference type="InterPro" id="IPR045682">
    <property type="entry name" value="DUF6193"/>
</dbReference>
<dbReference type="EMBL" id="BOOK01000094">
    <property type="protein sequence ID" value="GII06084.1"/>
    <property type="molecule type" value="Genomic_DNA"/>
</dbReference>
<protein>
    <submittedName>
        <fullName evidence="1">Uncharacterized protein</fullName>
    </submittedName>
</protein>
<reference evidence="1" key="1">
    <citation type="submission" date="2021-01" db="EMBL/GenBank/DDBJ databases">
        <title>Whole genome shotgun sequence of Planobispora takensis NBRC 109077.</title>
        <authorList>
            <person name="Komaki H."/>
            <person name="Tamura T."/>
        </authorList>
    </citation>
    <scope>NUCLEOTIDE SEQUENCE</scope>
    <source>
        <strain evidence="1">NBRC 109077</strain>
    </source>
</reference>
<proteinExistence type="predicted"/>
<dbReference type="Proteomes" id="UP000634476">
    <property type="component" value="Unassembled WGS sequence"/>
</dbReference>
<organism evidence="1 2">
    <name type="scientific">Planobispora takensis</name>
    <dbReference type="NCBI Taxonomy" id="1367882"/>
    <lineage>
        <taxon>Bacteria</taxon>
        <taxon>Bacillati</taxon>
        <taxon>Actinomycetota</taxon>
        <taxon>Actinomycetes</taxon>
        <taxon>Streptosporangiales</taxon>
        <taxon>Streptosporangiaceae</taxon>
        <taxon>Planobispora</taxon>
    </lineage>
</organism>
<dbReference type="AlphaFoldDB" id="A0A8J3WXI7"/>
<dbReference type="Pfam" id="PF19692">
    <property type="entry name" value="DUF6193"/>
    <property type="match status" value="1"/>
</dbReference>
<accession>A0A8J3WXI7</accession>